<dbReference type="InterPro" id="IPR010035">
    <property type="entry name" value="Thi_S"/>
</dbReference>
<dbReference type="PATRIC" id="fig|401562.4.peg.2132"/>
<name>A0A175RRB9_9HYPH</name>
<dbReference type="EMBL" id="LDQA01000025">
    <property type="protein sequence ID" value="KTR05412.1"/>
    <property type="molecule type" value="Genomic_DNA"/>
</dbReference>
<dbReference type="InterPro" id="IPR003749">
    <property type="entry name" value="ThiS/MoaD-like"/>
</dbReference>
<dbReference type="Proteomes" id="UP000078529">
    <property type="component" value="Unassembled WGS sequence"/>
</dbReference>
<dbReference type="NCBIfam" id="TIGR01683">
    <property type="entry name" value="thiS"/>
    <property type="match status" value="1"/>
</dbReference>
<keyword evidence="2" id="KW-1185">Reference proteome</keyword>
<protein>
    <recommendedName>
        <fullName evidence="3">Thiamine biosynthesis protein ThiS</fullName>
    </recommendedName>
</protein>
<dbReference type="AlphaFoldDB" id="A0A175RRB9"/>
<comment type="caution">
    <text evidence="1">The sequence shown here is derived from an EMBL/GenBank/DDBJ whole genome shotgun (WGS) entry which is preliminary data.</text>
</comment>
<dbReference type="InterPro" id="IPR012675">
    <property type="entry name" value="Beta-grasp_dom_sf"/>
</dbReference>
<gene>
    <name evidence="1" type="ORF">NS365_11800</name>
</gene>
<dbReference type="Pfam" id="PF02597">
    <property type="entry name" value="ThiS"/>
    <property type="match status" value="1"/>
</dbReference>
<dbReference type="Gene3D" id="3.10.20.30">
    <property type="match status" value="1"/>
</dbReference>
<accession>A0A175RRB9</accession>
<dbReference type="CDD" id="cd00565">
    <property type="entry name" value="Ubl_ThiS"/>
    <property type="match status" value="1"/>
</dbReference>
<sequence>MILHLNGDPCEVEAGSLDALLRELGVEPEAVATALNGEFVPRGERADTPLTAGDRIELLSPMQGG</sequence>
<dbReference type="PANTHER" id="PTHR34472">
    <property type="entry name" value="SULFUR CARRIER PROTEIN THIS"/>
    <property type="match status" value="1"/>
</dbReference>
<evidence type="ECO:0000313" key="2">
    <source>
        <dbReference type="Proteomes" id="UP000078529"/>
    </source>
</evidence>
<dbReference type="RefSeq" id="WP_058600485.1">
    <property type="nucleotide sequence ID" value="NZ_LDQA01000025.1"/>
</dbReference>
<reference evidence="1 2" key="1">
    <citation type="journal article" date="2016" name="Front. Microbiol.">
        <title>Genomic Resource of Rice Seed Associated Bacteria.</title>
        <authorList>
            <person name="Midha S."/>
            <person name="Bansal K."/>
            <person name="Sharma S."/>
            <person name="Kumar N."/>
            <person name="Patil P.P."/>
            <person name="Chaudhry V."/>
            <person name="Patil P.B."/>
        </authorList>
    </citation>
    <scope>NUCLEOTIDE SEQUENCE [LARGE SCALE GENOMIC DNA]</scope>
    <source>
        <strain evidence="1 2">NS365</strain>
    </source>
</reference>
<organism evidence="1 2">
    <name type="scientific">Aureimonas ureilytica</name>
    <dbReference type="NCBI Taxonomy" id="401562"/>
    <lineage>
        <taxon>Bacteria</taxon>
        <taxon>Pseudomonadati</taxon>
        <taxon>Pseudomonadota</taxon>
        <taxon>Alphaproteobacteria</taxon>
        <taxon>Hyphomicrobiales</taxon>
        <taxon>Aurantimonadaceae</taxon>
        <taxon>Aureimonas</taxon>
    </lineage>
</organism>
<dbReference type="InterPro" id="IPR016155">
    <property type="entry name" value="Mopterin_synth/thiamin_S_b"/>
</dbReference>
<evidence type="ECO:0008006" key="3">
    <source>
        <dbReference type="Google" id="ProtNLM"/>
    </source>
</evidence>
<evidence type="ECO:0000313" key="1">
    <source>
        <dbReference type="EMBL" id="KTR05412.1"/>
    </source>
</evidence>
<dbReference type="SUPFAM" id="SSF54285">
    <property type="entry name" value="MoaD/ThiS"/>
    <property type="match status" value="1"/>
</dbReference>
<dbReference type="PANTHER" id="PTHR34472:SF1">
    <property type="entry name" value="SULFUR CARRIER PROTEIN THIS"/>
    <property type="match status" value="1"/>
</dbReference>
<proteinExistence type="predicted"/>